<comment type="caution">
    <text evidence="2">The sequence shown here is derived from an EMBL/GenBank/DDBJ whole genome shotgun (WGS) entry which is preliminary data.</text>
</comment>
<protein>
    <recommendedName>
        <fullName evidence="4">Lipoprotein</fullName>
    </recommendedName>
</protein>
<evidence type="ECO:0000313" key="3">
    <source>
        <dbReference type="Proteomes" id="UP000317863"/>
    </source>
</evidence>
<gene>
    <name evidence="2" type="ORF">EXD82_05245</name>
</gene>
<dbReference type="OrthoDB" id="9995246at2"/>
<keyword evidence="3" id="KW-1185">Reference proteome</keyword>
<feature type="signal peptide" evidence="1">
    <location>
        <begin position="1"/>
        <end position="26"/>
    </location>
</feature>
<dbReference type="AlphaFoldDB" id="A0A544QVU2"/>
<evidence type="ECO:0008006" key="4">
    <source>
        <dbReference type="Google" id="ProtNLM"/>
    </source>
</evidence>
<keyword evidence="1" id="KW-0732">Signal</keyword>
<organism evidence="2 3">
    <name type="scientific">Peptacetobacter hominis</name>
    <dbReference type="NCBI Taxonomy" id="2743610"/>
    <lineage>
        <taxon>Bacteria</taxon>
        <taxon>Bacillati</taxon>
        <taxon>Bacillota</taxon>
        <taxon>Clostridia</taxon>
        <taxon>Peptostreptococcales</taxon>
        <taxon>Peptostreptococcaceae</taxon>
        <taxon>Peptacetobacter</taxon>
    </lineage>
</organism>
<name>A0A544QVU2_9FIRM</name>
<evidence type="ECO:0000313" key="2">
    <source>
        <dbReference type="EMBL" id="TQQ84810.1"/>
    </source>
</evidence>
<feature type="chain" id="PRO_5038406544" description="Lipoprotein" evidence="1">
    <location>
        <begin position="27"/>
        <end position="185"/>
    </location>
</feature>
<sequence>MKICSKKRKLLAIMALIMTISISGCSKSSESQEEALTEERIEEITEQNDLFTDMRFEAEYEWYNEFIYPIKEQNWNVSQEEIKSILEAISQKREEVNGIKGEDVKAYIEYKYGELTKEAEDKKLKEEMDEDAQNVDKNIAGMNEILDTIEKNVRMGMDGKITSDEAQSIENSFEEILKIYETEVK</sequence>
<evidence type="ECO:0000256" key="1">
    <source>
        <dbReference type="SAM" id="SignalP"/>
    </source>
</evidence>
<reference evidence="2 3" key="1">
    <citation type="submission" date="2019-02" db="EMBL/GenBank/DDBJ databases">
        <title>Peptostreptococcaceae bacterium ZHW00191 nov., a new bacterium isolated from the human gut.</title>
        <authorList>
            <person name="Zhou H.-W."/>
            <person name="Chen X.-J."/>
        </authorList>
    </citation>
    <scope>NUCLEOTIDE SEQUENCE [LARGE SCALE GENOMIC DNA]</scope>
    <source>
        <strain evidence="2 3">ZHW00191</strain>
    </source>
</reference>
<dbReference type="Proteomes" id="UP000317863">
    <property type="component" value="Unassembled WGS sequence"/>
</dbReference>
<dbReference type="RefSeq" id="WP_142535865.1">
    <property type="nucleotide sequence ID" value="NZ_SGJB01000007.1"/>
</dbReference>
<accession>A0A544QVU2</accession>
<dbReference type="EMBL" id="SGJB01000007">
    <property type="protein sequence ID" value="TQQ84810.1"/>
    <property type="molecule type" value="Genomic_DNA"/>
</dbReference>
<dbReference type="PROSITE" id="PS51257">
    <property type="entry name" value="PROKAR_LIPOPROTEIN"/>
    <property type="match status" value="1"/>
</dbReference>
<proteinExistence type="predicted"/>